<dbReference type="Gene3D" id="1.20.58.120">
    <property type="entry name" value="BAG domain"/>
    <property type="match status" value="1"/>
</dbReference>
<dbReference type="SUPFAM" id="SSF63491">
    <property type="entry name" value="BAG domain"/>
    <property type="match status" value="1"/>
</dbReference>
<dbReference type="Pfam" id="PF00397">
    <property type="entry name" value="WW"/>
    <property type="match status" value="1"/>
</dbReference>
<evidence type="ECO:0000313" key="4">
    <source>
        <dbReference type="Proteomes" id="UP000321570"/>
    </source>
</evidence>
<dbReference type="GO" id="GO:0051087">
    <property type="term" value="F:protein-folding chaperone binding"/>
    <property type="evidence" value="ECO:0007669"/>
    <property type="project" value="InterPro"/>
</dbReference>
<feature type="region of interest" description="Disordered" evidence="1">
    <location>
        <begin position="85"/>
        <end position="108"/>
    </location>
</feature>
<dbReference type="SUPFAM" id="SSF51045">
    <property type="entry name" value="WW domain"/>
    <property type="match status" value="1"/>
</dbReference>
<dbReference type="Proteomes" id="UP000321570">
    <property type="component" value="Unassembled WGS sequence"/>
</dbReference>
<dbReference type="Gene3D" id="2.20.70.10">
    <property type="match status" value="1"/>
</dbReference>
<dbReference type="InterPro" id="IPR003103">
    <property type="entry name" value="BAG_domain"/>
</dbReference>
<dbReference type="EMBL" id="CABIJS010000333">
    <property type="protein sequence ID" value="VUZ49475.1"/>
    <property type="molecule type" value="Genomic_DNA"/>
</dbReference>
<feature type="domain" description="WW" evidence="2">
    <location>
        <begin position="7"/>
        <end position="41"/>
    </location>
</feature>
<dbReference type="PROSITE" id="PS01159">
    <property type="entry name" value="WW_DOMAIN_1"/>
    <property type="match status" value="1"/>
</dbReference>
<protein>
    <recommendedName>
        <fullName evidence="2">WW domain-containing protein</fullName>
    </recommendedName>
</protein>
<sequence>MSVPYVEPIPEGWEMRLDETTQTYYFIDHMNQRTQWQHPITNLIYRPTEVMFRGGLNGFGSTPISVNRQPATKQSLVQDYHTQFNSTSASEQKTTIPMSKSAGEPEKALAEPIVPKKSDEDLDRISRVLDKAKPITDENFLRLMESLDVLILELDGIGVDGSDEVRTSRRNAVKQLQQVIEMLEFRGSVNSGDIKQSSGSDDAKQSAAVPPSEEKEEGDSA</sequence>
<dbReference type="Pfam" id="PF02179">
    <property type="entry name" value="BAG"/>
    <property type="match status" value="1"/>
</dbReference>
<feature type="compositionally biased region" description="Polar residues" evidence="1">
    <location>
        <begin position="188"/>
        <end position="200"/>
    </location>
</feature>
<dbReference type="InterPro" id="IPR036020">
    <property type="entry name" value="WW_dom_sf"/>
</dbReference>
<organism evidence="3 4">
    <name type="scientific">Hymenolepis diminuta</name>
    <name type="common">Rat tapeworm</name>
    <dbReference type="NCBI Taxonomy" id="6216"/>
    <lineage>
        <taxon>Eukaryota</taxon>
        <taxon>Metazoa</taxon>
        <taxon>Spiralia</taxon>
        <taxon>Lophotrochozoa</taxon>
        <taxon>Platyhelminthes</taxon>
        <taxon>Cestoda</taxon>
        <taxon>Eucestoda</taxon>
        <taxon>Cyclophyllidea</taxon>
        <taxon>Hymenolepididae</taxon>
        <taxon>Hymenolepis</taxon>
    </lineage>
</organism>
<evidence type="ECO:0000256" key="1">
    <source>
        <dbReference type="SAM" id="MobiDB-lite"/>
    </source>
</evidence>
<dbReference type="SMART" id="SM00456">
    <property type="entry name" value="WW"/>
    <property type="match status" value="1"/>
</dbReference>
<name>A0A564YQI1_HYMDI</name>
<keyword evidence="4" id="KW-1185">Reference proteome</keyword>
<dbReference type="AlphaFoldDB" id="A0A564YQI1"/>
<dbReference type="InterPro" id="IPR036533">
    <property type="entry name" value="BAG_dom_sf"/>
</dbReference>
<evidence type="ECO:0000259" key="2">
    <source>
        <dbReference type="PROSITE" id="PS50020"/>
    </source>
</evidence>
<reference evidence="3 4" key="1">
    <citation type="submission" date="2019-07" db="EMBL/GenBank/DDBJ databases">
        <authorList>
            <person name="Jastrzebski P J."/>
            <person name="Paukszto L."/>
            <person name="Jastrzebski P J."/>
        </authorList>
    </citation>
    <scope>NUCLEOTIDE SEQUENCE [LARGE SCALE GENOMIC DNA]</scope>
    <source>
        <strain evidence="3 4">WMS-il1</strain>
    </source>
</reference>
<dbReference type="InterPro" id="IPR001202">
    <property type="entry name" value="WW_dom"/>
</dbReference>
<feature type="compositionally biased region" description="Polar residues" evidence="1">
    <location>
        <begin position="85"/>
        <end position="98"/>
    </location>
</feature>
<dbReference type="CDD" id="cd00201">
    <property type="entry name" value="WW"/>
    <property type="match status" value="1"/>
</dbReference>
<accession>A0A564YQI1</accession>
<proteinExistence type="predicted"/>
<feature type="region of interest" description="Disordered" evidence="1">
    <location>
        <begin position="187"/>
        <end position="221"/>
    </location>
</feature>
<evidence type="ECO:0000313" key="3">
    <source>
        <dbReference type="EMBL" id="VUZ49475.1"/>
    </source>
</evidence>
<gene>
    <name evidence="3" type="ORF">WMSIL1_LOCUS8907</name>
</gene>
<dbReference type="PROSITE" id="PS50020">
    <property type="entry name" value="WW_DOMAIN_2"/>
    <property type="match status" value="1"/>
</dbReference>